<gene>
    <name evidence="2" type="ORF">Fot_02618</name>
</gene>
<protein>
    <submittedName>
        <fullName evidence="2">Late embryogenesis abundant (LEA) hydroxyproline-rich glycoprotein family</fullName>
    </submittedName>
</protein>
<comment type="caution">
    <text evidence="2">The sequence shown here is derived from an EMBL/GenBank/DDBJ whole genome shotgun (WGS) entry which is preliminary data.</text>
</comment>
<feature type="domain" description="Late embryogenesis abundant protein LEA-2 subgroup" evidence="1">
    <location>
        <begin position="53"/>
        <end position="158"/>
    </location>
</feature>
<evidence type="ECO:0000259" key="1">
    <source>
        <dbReference type="Pfam" id="PF03168"/>
    </source>
</evidence>
<name>A0ABD1X7C9_9LAMI</name>
<proteinExistence type="predicted"/>
<dbReference type="PANTHER" id="PTHR31852">
    <property type="entry name" value="LATE EMBRYOGENESIS ABUNDANT (LEA) HYDROXYPROLINE-RICH GLYCOPROTEIN FAMILY"/>
    <property type="match status" value="1"/>
</dbReference>
<dbReference type="Proteomes" id="UP001604277">
    <property type="component" value="Unassembled WGS sequence"/>
</dbReference>
<keyword evidence="3" id="KW-1185">Reference proteome</keyword>
<organism evidence="2 3">
    <name type="scientific">Forsythia ovata</name>
    <dbReference type="NCBI Taxonomy" id="205694"/>
    <lineage>
        <taxon>Eukaryota</taxon>
        <taxon>Viridiplantae</taxon>
        <taxon>Streptophyta</taxon>
        <taxon>Embryophyta</taxon>
        <taxon>Tracheophyta</taxon>
        <taxon>Spermatophyta</taxon>
        <taxon>Magnoliopsida</taxon>
        <taxon>eudicotyledons</taxon>
        <taxon>Gunneridae</taxon>
        <taxon>Pentapetalae</taxon>
        <taxon>asterids</taxon>
        <taxon>lamiids</taxon>
        <taxon>Lamiales</taxon>
        <taxon>Oleaceae</taxon>
        <taxon>Forsythieae</taxon>
        <taxon>Forsythia</taxon>
    </lineage>
</organism>
<dbReference type="InterPro" id="IPR055301">
    <property type="entry name" value="Lea14-like_2"/>
</dbReference>
<evidence type="ECO:0000313" key="3">
    <source>
        <dbReference type="Proteomes" id="UP001604277"/>
    </source>
</evidence>
<reference evidence="3" key="1">
    <citation type="submission" date="2024-07" db="EMBL/GenBank/DDBJ databases">
        <title>Two chromosome-level genome assemblies of Korean endemic species Abeliophyllum distichum and Forsythia ovata (Oleaceae).</title>
        <authorList>
            <person name="Jang H."/>
        </authorList>
    </citation>
    <scope>NUCLEOTIDE SEQUENCE [LARGE SCALE GENOMIC DNA]</scope>
</reference>
<sequence length="185" mass="20717">MANKSEWIAAIESIIRRPIFKPKEPNITVIAVQVPSFSASNSTVNFTFSQYATINNPNQAVFTHYNSSLQLLYAGTQVGFMFIPAGKIDAGQTEYMSATFSVQSFPLSVNKPESMVARPTVTEGFNEFQIGPSIEIESRLEMSGRVRFLHFFTHHVDASAEYRVSYAPLPQSLCLYHSRIIQVLL</sequence>
<dbReference type="Pfam" id="PF03168">
    <property type="entry name" value="LEA_2"/>
    <property type="match status" value="1"/>
</dbReference>
<dbReference type="EMBL" id="JBFOLJ010000001">
    <property type="protein sequence ID" value="KAL2557879.1"/>
    <property type="molecule type" value="Genomic_DNA"/>
</dbReference>
<evidence type="ECO:0000313" key="2">
    <source>
        <dbReference type="EMBL" id="KAL2557879.1"/>
    </source>
</evidence>
<accession>A0ABD1X7C9</accession>
<dbReference type="SUPFAM" id="SSF117070">
    <property type="entry name" value="LEA14-like"/>
    <property type="match status" value="1"/>
</dbReference>
<dbReference type="AlphaFoldDB" id="A0ABD1X7C9"/>
<dbReference type="InterPro" id="IPR004864">
    <property type="entry name" value="LEA_2"/>
</dbReference>